<evidence type="ECO:0000313" key="1">
    <source>
        <dbReference type="EMBL" id="MBC3887085.1"/>
    </source>
</evidence>
<reference evidence="1" key="2">
    <citation type="submission" date="2020-10" db="EMBL/GenBank/DDBJ databases">
        <title>Comparative genomics of the Acetobacterium genus.</title>
        <authorList>
            <person name="Marshall C."/>
            <person name="May H."/>
            <person name="Norman S."/>
        </authorList>
    </citation>
    <scope>NUCLEOTIDE SEQUENCE</scope>
    <source>
        <strain evidence="1">DER-2019</strain>
    </source>
</reference>
<protein>
    <recommendedName>
        <fullName evidence="3">TFIIB-type domain-containing protein</fullName>
    </recommendedName>
</protein>
<reference evidence="1" key="1">
    <citation type="submission" date="2019-10" db="EMBL/GenBank/DDBJ databases">
        <authorList>
            <person name="Ross D.E."/>
            <person name="Gulliver D."/>
        </authorList>
    </citation>
    <scope>NUCLEOTIDE SEQUENCE</scope>
    <source>
        <strain evidence="1">DER-2019</strain>
    </source>
</reference>
<gene>
    <name evidence="1" type="ORF">GH810_01990</name>
</gene>
<name>A0A923I0X0_9FIRM</name>
<dbReference type="RefSeq" id="WP_148565693.1">
    <property type="nucleotide sequence ID" value="NZ_RXYA01000001.1"/>
</dbReference>
<comment type="caution">
    <text evidence="1">The sequence shown here is derived from an EMBL/GenBank/DDBJ whole genome shotgun (WGS) entry which is preliminary data.</text>
</comment>
<sequence>MSILAGCHEARNNFVLKEIACPECGDYIKLFVRDGKTIGTEKCASCDYVIGEGLSLSEILREQHGA</sequence>
<organism evidence="1 2">
    <name type="scientific">Acetobacterium paludosum</name>
    <dbReference type="NCBI Taxonomy" id="52693"/>
    <lineage>
        <taxon>Bacteria</taxon>
        <taxon>Bacillati</taxon>
        <taxon>Bacillota</taxon>
        <taxon>Clostridia</taxon>
        <taxon>Eubacteriales</taxon>
        <taxon>Eubacteriaceae</taxon>
        <taxon>Acetobacterium</taxon>
    </lineage>
</organism>
<dbReference type="Proteomes" id="UP000616595">
    <property type="component" value="Unassembled WGS sequence"/>
</dbReference>
<evidence type="ECO:0008006" key="3">
    <source>
        <dbReference type="Google" id="ProtNLM"/>
    </source>
</evidence>
<accession>A0A923I0X0</accession>
<dbReference type="AlphaFoldDB" id="A0A923I0X0"/>
<evidence type="ECO:0000313" key="2">
    <source>
        <dbReference type="Proteomes" id="UP000616595"/>
    </source>
</evidence>
<dbReference type="OrthoDB" id="1957518at2"/>
<proteinExistence type="predicted"/>
<keyword evidence="2" id="KW-1185">Reference proteome</keyword>
<dbReference type="EMBL" id="WJBD01000001">
    <property type="protein sequence ID" value="MBC3887085.1"/>
    <property type="molecule type" value="Genomic_DNA"/>
</dbReference>